<evidence type="ECO:0000256" key="5">
    <source>
        <dbReference type="ARBA" id="ARBA00023136"/>
    </source>
</evidence>
<evidence type="ECO:0000256" key="4">
    <source>
        <dbReference type="ARBA" id="ARBA00022729"/>
    </source>
</evidence>
<dbReference type="InterPro" id="IPR046936">
    <property type="entry name" value="BIM1-like"/>
</dbReference>
<dbReference type="GO" id="GO:0005886">
    <property type="term" value="C:plasma membrane"/>
    <property type="evidence" value="ECO:0007669"/>
    <property type="project" value="UniProtKB-SubCell"/>
</dbReference>
<evidence type="ECO:0000256" key="1">
    <source>
        <dbReference type="ARBA" id="ARBA00004609"/>
    </source>
</evidence>
<sequence>MFLKSYLLLPLLPFAAAHFLLNTPPTIGFSDDEEGTYPCGSFDITDRKTVTDFPIAGIPISVTSTHPEDTWFFRVALLNNTENWVDLLPAISQQGTGDFCNPSVPGPAAWEGEDGVIQIVASAPDGYLFQCAAVKFVGGSASMVGTCKNGTKVSAEFTDEKLVLNAQTTSTAGGPEATEMATKTGGPATQTSASGSATTPNAAVRRNGGLAILGGILGVFGLLFI</sequence>
<keyword evidence="4 9" id="KW-0732">Signal</keyword>
<evidence type="ECO:0000313" key="15">
    <source>
        <dbReference type="Proteomes" id="UP000483672"/>
    </source>
</evidence>
<dbReference type="EMBL" id="WIWT01000134">
    <property type="protein sequence ID" value="KAF3198416.1"/>
    <property type="molecule type" value="Genomic_DNA"/>
</dbReference>
<keyword evidence="2" id="KW-1003">Cell membrane</keyword>
<keyword evidence="6" id="KW-0325">Glycoprotein</keyword>
<evidence type="ECO:0000259" key="10">
    <source>
        <dbReference type="Pfam" id="PF20238"/>
    </source>
</evidence>
<comment type="caution">
    <text evidence="13">The sequence shown here is derived from an EMBL/GenBank/DDBJ whole genome shotgun (WGS) entry which is preliminary data.</text>
</comment>
<keyword evidence="7" id="KW-0449">Lipoprotein</keyword>
<evidence type="ECO:0000256" key="6">
    <source>
        <dbReference type="ARBA" id="ARBA00023180"/>
    </source>
</evidence>
<evidence type="ECO:0000313" key="11">
    <source>
        <dbReference type="EMBL" id="KAF3198416.1"/>
    </source>
</evidence>
<name>A0A6G1MFJ9_ORBOL</name>
<feature type="signal peptide" evidence="9">
    <location>
        <begin position="1"/>
        <end position="17"/>
    </location>
</feature>
<dbReference type="Proteomes" id="UP000483672">
    <property type="component" value="Unassembled WGS sequence"/>
</dbReference>
<dbReference type="Proteomes" id="UP000472727">
    <property type="component" value="Unassembled WGS sequence"/>
</dbReference>
<dbReference type="CDD" id="cd21176">
    <property type="entry name" value="LPMO_auxiliary-like"/>
    <property type="match status" value="1"/>
</dbReference>
<evidence type="ECO:0000313" key="14">
    <source>
        <dbReference type="Proteomes" id="UP000472727"/>
    </source>
</evidence>
<evidence type="ECO:0000256" key="2">
    <source>
        <dbReference type="ARBA" id="ARBA00022475"/>
    </source>
</evidence>
<accession>A0A6G1MFJ9</accession>
<feature type="chain" id="PRO_5041171201" description="Copper acquisition factor BIM1-like domain-containing protein" evidence="9">
    <location>
        <begin position="18"/>
        <end position="225"/>
    </location>
</feature>
<evidence type="ECO:0000256" key="7">
    <source>
        <dbReference type="ARBA" id="ARBA00023288"/>
    </source>
</evidence>
<feature type="compositionally biased region" description="Low complexity" evidence="8">
    <location>
        <begin position="184"/>
        <end position="200"/>
    </location>
</feature>
<dbReference type="AlphaFoldDB" id="A0A6G1MFJ9"/>
<evidence type="ECO:0000313" key="12">
    <source>
        <dbReference type="EMBL" id="KAF3205644.1"/>
    </source>
</evidence>
<proteinExistence type="predicted"/>
<dbReference type="PANTHER" id="PTHR34992:SF1">
    <property type="entry name" value="COPPER ACQUISITION FACTOR BIM1-LIKE DOMAIN-CONTAINING PROTEIN"/>
    <property type="match status" value="1"/>
</dbReference>
<evidence type="ECO:0000313" key="13">
    <source>
        <dbReference type="EMBL" id="KAF3220392.1"/>
    </source>
</evidence>
<keyword evidence="5" id="KW-0472">Membrane</keyword>
<comment type="subcellular location">
    <subcellularLocation>
        <location evidence="1">Cell membrane</location>
        <topology evidence="1">Lipid-anchor</topology>
        <topology evidence="1">GPI-anchor</topology>
    </subcellularLocation>
</comment>
<protein>
    <recommendedName>
        <fullName evidence="10">Copper acquisition factor BIM1-like domain-containing protein</fullName>
    </recommendedName>
</protein>
<dbReference type="Proteomes" id="UP000614610">
    <property type="component" value="Unassembled WGS sequence"/>
</dbReference>
<evidence type="ECO:0000256" key="3">
    <source>
        <dbReference type="ARBA" id="ARBA00022622"/>
    </source>
</evidence>
<dbReference type="OrthoDB" id="2146436at2759"/>
<organism evidence="13 14">
    <name type="scientific">Orbilia oligospora</name>
    <name type="common">Nematode-trapping fungus</name>
    <name type="synonym">Arthrobotrys oligospora</name>
    <dbReference type="NCBI Taxonomy" id="2813651"/>
    <lineage>
        <taxon>Eukaryota</taxon>
        <taxon>Fungi</taxon>
        <taxon>Dikarya</taxon>
        <taxon>Ascomycota</taxon>
        <taxon>Pezizomycotina</taxon>
        <taxon>Orbiliomycetes</taxon>
        <taxon>Orbiliales</taxon>
        <taxon>Orbiliaceae</taxon>
        <taxon>Orbilia</taxon>
    </lineage>
</organism>
<dbReference type="PANTHER" id="PTHR34992">
    <property type="entry name" value="HYPHAL ANASTAMOSIS-7 PROTEIN"/>
    <property type="match status" value="1"/>
</dbReference>
<reference evidence="14 15" key="1">
    <citation type="submission" date="2019-06" db="EMBL/GenBank/DDBJ databases">
        <authorList>
            <person name="Palmer J.M."/>
        </authorList>
    </citation>
    <scope>NUCLEOTIDE SEQUENCE [LARGE SCALE GENOMIC DNA]</scope>
    <source>
        <strain evidence="13 14">TWF106</strain>
        <strain evidence="12 15">TWF191</strain>
        <strain evidence="11">TWF679</strain>
    </source>
</reference>
<dbReference type="Pfam" id="PF20238">
    <property type="entry name" value="BIM1-like_dom"/>
    <property type="match status" value="1"/>
</dbReference>
<gene>
    <name evidence="13" type="ORF">TWF106_006718</name>
    <name evidence="12" type="ORF">TWF191_001809</name>
    <name evidence="11" type="ORF">TWF679_002085</name>
</gene>
<dbReference type="InterPro" id="IPR046530">
    <property type="entry name" value="BIM1-like_dom"/>
</dbReference>
<dbReference type="GO" id="GO:0098552">
    <property type="term" value="C:side of membrane"/>
    <property type="evidence" value="ECO:0007669"/>
    <property type="project" value="UniProtKB-KW"/>
</dbReference>
<keyword evidence="3" id="KW-0336">GPI-anchor</keyword>
<dbReference type="EMBL" id="WIPF01000131">
    <property type="protein sequence ID" value="KAF3205644.1"/>
    <property type="molecule type" value="Genomic_DNA"/>
</dbReference>
<evidence type="ECO:0000256" key="9">
    <source>
        <dbReference type="SAM" id="SignalP"/>
    </source>
</evidence>
<evidence type="ECO:0000256" key="8">
    <source>
        <dbReference type="SAM" id="MobiDB-lite"/>
    </source>
</evidence>
<feature type="region of interest" description="Disordered" evidence="8">
    <location>
        <begin position="167"/>
        <end position="200"/>
    </location>
</feature>
<dbReference type="EMBL" id="WIWS01000033">
    <property type="protein sequence ID" value="KAF3220392.1"/>
    <property type="molecule type" value="Genomic_DNA"/>
</dbReference>
<feature type="domain" description="Copper acquisition factor BIM1-like" evidence="10">
    <location>
        <begin position="17"/>
        <end position="151"/>
    </location>
</feature>